<reference evidence="2 3" key="1">
    <citation type="submission" date="2017-06" db="EMBL/GenBank/DDBJ databases">
        <title>Draft genome sequence of a variant of Elsinoe murrayae.</title>
        <authorList>
            <person name="Cheng Q."/>
        </authorList>
    </citation>
    <scope>NUCLEOTIDE SEQUENCE [LARGE SCALE GENOMIC DNA]</scope>
    <source>
        <strain evidence="2 3">CQ-2017a</strain>
    </source>
</reference>
<dbReference type="PANTHER" id="PTHR34883">
    <property type="entry name" value="SERINE-RICH PROTEIN, PUTATIVE-RELATED-RELATED"/>
    <property type="match status" value="1"/>
</dbReference>
<evidence type="ECO:0000313" key="3">
    <source>
        <dbReference type="Proteomes" id="UP000243797"/>
    </source>
</evidence>
<dbReference type="InterPro" id="IPR008972">
    <property type="entry name" value="Cupredoxin"/>
</dbReference>
<keyword evidence="3" id="KW-1185">Reference proteome</keyword>
<feature type="chain" id="PRO_5014330222" evidence="1">
    <location>
        <begin position="20"/>
        <end position="196"/>
    </location>
</feature>
<dbReference type="CDD" id="cd00920">
    <property type="entry name" value="Cupredoxin"/>
    <property type="match status" value="1"/>
</dbReference>
<gene>
    <name evidence="2" type="ORF">CAC42_2080</name>
</gene>
<sequence length="196" mass="20544">MKLPASLALVTYLAGAAFGQRTFDVRTTAQLRFEPASITGAQPGDRVRIIFGQIPHNIISSSFENPCQPINGSNIVNSGTLFGPNVFEFTVSSSDPTWYYCSVGRHCSVGPMVFGINPTAAQSLQSVEQRAVNNTILNATAAAGTGGVVVRGNATNGTTPNATTPLPPAFTGGAPQHTEWWPLGSVVALSWVGLLL</sequence>
<name>A0A2K1QIT2_9PEZI</name>
<dbReference type="EMBL" id="NKHZ01000081">
    <property type="protein sequence ID" value="PNS14851.1"/>
    <property type="molecule type" value="Genomic_DNA"/>
</dbReference>
<evidence type="ECO:0000256" key="1">
    <source>
        <dbReference type="SAM" id="SignalP"/>
    </source>
</evidence>
<dbReference type="PANTHER" id="PTHR34883:SF15">
    <property type="entry name" value="EXTRACELLULAR SERINE-RICH PROTEIN"/>
    <property type="match status" value="1"/>
</dbReference>
<organism evidence="2 3">
    <name type="scientific">Sphaceloma murrayae</name>
    <dbReference type="NCBI Taxonomy" id="2082308"/>
    <lineage>
        <taxon>Eukaryota</taxon>
        <taxon>Fungi</taxon>
        <taxon>Dikarya</taxon>
        <taxon>Ascomycota</taxon>
        <taxon>Pezizomycotina</taxon>
        <taxon>Dothideomycetes</taxon>
        <taxon>Dothideomycetidae</taxon>
        <taxon>Myriangiales</taxon>
        <taxon>Elsinoaceae</taxon>
        <taxon>Sphaceloma</taxon>
    </lineage>
</organism>
<protein>
    <submittedName>
        <fullName evidence="2">Uncharacterized protein</fullName>
    </submittedName>
</protein>
<dbReference type="Proteomes" id="UP000243797">
    <property type="component" value="Unassembled WGS sequence"/>
</dbReference>
<proteinExistence type="predicted"/>
<dbReference type="OrthoDB" id="2331100at2759"/>
<evidence type="ECO:0000313" key="2">
    <source>
        <dbReference type="EMBL" id="PNS14851.1"/>
    </source>
</evidence>
<accession>A0A2K1QIT2</accession>
<feature type="signal peptide" evidence="1">
    <location>
        <begin position="1"/>
        <end position="19"/>
    </location>
</feature>
<dbReference type="AlphaFoldDB" id="A0A2K1QIT2"/>
<dbReference type="InParanoid" id="A0A2K1QIT2"/>
<keyword evidence="1" id="KW-0732">Signal</keyword>
<dbReference type="InterPro" id="IPR052953">
    <property type="entry name" value="Ser-rich/MCO-related"/>
</dbReference>
<dbReference type="Gene3D" id="2.60.40.420">
    <property type="entry name" value="Cupredoxins - blue copper proteins"/>
    <property type="match status" value="1"/>
</dbReference>
<comment type="caution">
    <text evidence="2">The sequence shown here is derived from an EMBL/GenBank/DDBJ whole genome shotgun (WGS) entry which is preliminary data.</text>
</comment>
<dbReference type="SUPFAM" id="SSF49503">
    <property type="entry name" value="Cupredoxins"/>
    <property type="match status" value="1"/>
</dbReference>